<dbReference type="GO" id="GO:0016567">
    <property type="term" value="P:protein ubiquitination"/>
    <property type="evidence" value="ECO:0007669"/>
    <property type="project" value="InterPro"/>
</dbReference>
<dbReference type="InterPro" id="IPR031127">
    <property type="entry name" value="E3_UB_ligase_RBR"/>
</dbReference>
<evidence type="ECO:0000313" key="7">
    <source>
        <dbReference type="EMBL" id="KAJ3552282.1"/>
    </source>
</evidence>
<keyword evidence="4" id="KW-0862">Zinc</keyword>
<gene>
    <name evidence="7" type="ORF">NPX13_g11156</name>
</gene>
<feature type="compositionally biased region" description="Low complexity" evidence="5">
    <location>
        <begin position="139"/>
        <end position="153"/>
    </location>
</feature>
<reference evidence="7" key="1">
    <citation type="submission" date="2022-07" db="EMBL/GenBank/DDBJ databases">
        <title>Genome Sequence of Xylaria arbuscula.</title>
        <authorList>
            <person name="Buettner E."/>
        </authorList>
    </citation>
    <scope>NUCLEOTIDE SEQUENCE</scope>
    <source>
        <strain evidence="7">VT107</strain>
    </source>
</reference>
<keyword evidence="1" id="KW-0479">Metal-binding</keyword>
<evidence type="ECO:0000256" key="5">
    <source>
        <dbReference type="SAM" id="MobiDB-lite"/>
    </source>
</evidence>
<evidence type="ECO:0000313" key="8">
    <source>
        <dbReference type="Proteomes" id="UP001148614"/>
    </source>
</evidence>
<dbReference type="PROSITE" id="PS00518">
    <property type="entry name" value="ZF_RING_1"/>
    <property type="match status" value="1"/>
</dbReference>
<feature type="compositionally biased region" description="Polar residues" evidence="5">
    <location>
        <begin position="154"/>
        <end position="164"/>
    </location>
</feature>
<dbReference type="EMBL" id="JANPWZ010003520">
    <property type="protein sequence ID" value="KAJ3552282.1"/>
    <property type="molecule type" value="Genomic_DNA"/>
</dbReference>
<feature type="region of interest" description="Disordered" evidence="5">
    <location>
        <begin position="102"/>
        <end position="164"/>
    </location>
</feature>
<dbReference type="InterPro" id="IPR002867">
    <property type="entry name" value="IBR_dom"/>
</dbReference>
<evidence type="ECO:0000259" key="6">
    <source>
        <dbReference type="Pfam" id="PF01485"/>
    </source>
</evidence>
<dbReference type="PANTHER" id="PTHR11685">
    <property type="entry name" value="RBR FAMILY RING FINGER AND IBR DOMAIN-CONTAINING"/>
    <property type="match status" value="1"/>
</dbReference>
<dbReference type="Proteomes" id="UP001148614">
    <property type="component" value="Unassembled WGS sequence"/>
</dbReference>
<dbReference type="InterPro" id="IPR017907">
    <property type="entry name" value="Znf_RING_CS"/>
</dbReference>
<accession>A0A9W8N373</accession>
<evidence type="ECO:0000256" key="3">
    <source>
        <dbReference type="ARBA" id="ARBA00022786"/>
    </source>
</evidence>
<dbReference type="GO" id="GO:0008270">
    <property type="term" value="F:zinc ion binding"/>
    <property type="evidence" value="ECO:0007669"/>
    <property type="project" value="UniProtKB-KW"/>
</dbReference>
<protein>
    <recommendedName>
        <fullName evidence="6">IBR domain-containing protein</fullName>
    </recommendedName>
</protein>
<keyword evidence="8" id="KW-1185">Reference proteome</keyword>
<keyword evidence="3" id="KW-0833">Ubl conjugation pathway</keyword>
<evidence type="ECO:0000256" key="4">
    <source>
        <dbReference type="ARBA" id="ARBA00022833"/>
    </source>
</evidence>
<organism evidence="7 8">
    <name type="scientific">Xylaria arbuscula</name>
    <dbReference type="NCBI Taxonomy" id="114810"/>
    <lineage>
        <taxon>Eukaryota</taxon>
        <taxon>Fungi</taxon>
        <taxon>Dikarya</taxon>
        <taxon>Ascomycota</taxon>
        <taxon>Pezizomycotina</taxon>
        <taxon>Sordariomycetes</taxon>
        <taxon>Xylariomycetidae</taxon>
        <taxon>Xylariales</taxon>
        <taxon>Xylariaceae</taxon>
        <taxon>Xylaria</taxon>
    </lineage>
</organism>
<feature type="domain" description="IBR" evidence="6">
    <location>
        <begin position="244"/>
        <end position="301"/>
    </location>
</feature>
<dbReference type="Pfam" id="PF01485">
    <property type="entry name" value="IBR"/>
    <property type="match status" value="1"/>
</dbReference>
<evidence type="ECO:0000256" key="1">
    <source>
        <dbReference type="ARBA" id="ARBA00022723"/>
    </source>
</evidence>
<evidence type="ECO:0000256" key="2">
    <source>
        <dbReference type="ARBA" id="ARBA00022771"/>
    </source>
</evidence>
<sequence>MDTLEQPAWSSIDDNSLTLIVSILSDDASNARSTAKGKQPERALSDAELALQLYTDELHRAAVYVSDRRMTRSVQGTVQTDTDILIESEWHENVARHDREMAAAQSAGRPHTHTELPANTGLSENDRETWGKLASKYINGDNGSGSDDSFNGSTSTESDVQPGSSTWAASRLQISLRHGSCIACTERKSLEDLNQAPCEHYYCGECLEHLFRAAISDESLFPPRCCRLDIPVPITRPFLPNELINQFFEKSIESMTPNKTYCHQSACSAFIPPWKIKNRVATCIKCENMTCETCKGVLHGGDCPSDTGLQQVLEMAREALVNVEPSSATCAQHDGKPVDATIGTRPGSTIEHRKSTIGATTRPAPDPNREAVIEQIMDHLE</sequence>
<name>A0A9W8N373_9PEZI</name>
<dbReference type="GO" id="GO:0004842">
    <property type="term" value="F:ubiquitin-protein transferase activity"/>
    <property type="evidence" value="ECO:0007669"/>
    <property type="project" value="InterPro"/>
</dbReference>
<dbReference type="VEuPathDB" id="FungiDB:F4678DRAFT_359210"/>
<proteinExistence type="predicted"/>
<keyword evidence="2" id="KW-0863">Zinc-finger</keyword>
<dbReference type="SUPFAM" id="SSF57850">
    <property type="entry name" value="RING/U-box"/>
    <property type="match status" value="1"/>
</dbReference>
<comment type="caution">
    <text evidence="7">The sequence shown here is derived from an EMBL/GenBank/DDBJ whole genome shotgun (WGS) entry which is preliminary data.</text>
</comment>
<dbReference type="AlphaFoldDB" id="A0A9W8N373"/>